<evidence type="ECO:0000313" key="2">
    <source>
        <dbReference type="Proteomes" id="UP000292507"/>
    </source>
</evidence>
<sequence length="65" mass="7069">MTDRTTEDIRALARPLRGAGDLDPLIERIGDARVVAIGKAGHRTLLQPLHLERADEHVPVAAHGE</sequence>
<dbReference type="SUPFAM" id="SSF159501">
    <property type="entry name" value="EreA/ChaN-like"/>
    <property type="match status" value="1"/>
</dbReference>
<dbReference type="Proteomes" id="UP000292507">
    <property type="component" value="Unassembled WGS sequence"/>
</dbReference>
<gene>
    <name evidence="1" type="ORF">BKA19_2255</name>
</gene>
<dbReference type="EMBL" id="SHKV01000001">
    <property type="protein sequence ID" value="RZU32560.1"/>
    <property type="molecule type" value="Genomic_DNA"/>
</dbReference>
<dbReference type="AlphaFoldDB" id="A0A4Q7Y6L8"/>
<proteinExistence type="predicted"/>
<comment type="caution">
    <text evidence="1">The sequence shown here is derived from an EMBL/GenBank/DDBJ whole genome shotgun (WGS) entry which is preliminary data.</text>
</comment>
<accession>A0A4Q7Y6L8</accession>
<organism evidence="1 2">
    <name type="scientific">Blastococcus saxobsidens</name>
    <dbReference type="NCBI Taxonomy" id="138336"/>
    <lineage>
        <taxon>Bacteria</taxon>
        <taxon>Bacillati</taxon>
        <taxon>Actinomycetota</taxon>
        <taxon>Actinomycetes</taxon>
        <taxon>Geodermatophilales</taxon>
        <taxon>Geodermatophilaceae</taxon>
        <taxon>Blastococcus</taxon>
    </lineage>
</organism>
<keyword evidence="2" id="KW-1185">Reference proteome</keyword>
<reference evidence="1 2" key="1">
    <citation type="submission" date="2019-02" db="EMBL/GenBank/DDBJ databases">
        <title>Sequencing the genomes of 1000 actinobacteria strains.</title>
        <authorList>
            <person name="Klenk H.-P."/>
        </authorList>
    </citation>
    <scope>NUCLEOTIDE SEQUENCE [LARGE SCALE GENOMIC DNA]</scope>
    <source>
        <strain evidence="1 2">DSM 44509</strain>
    </source>
</reference>
<name>A0A4Q7Y6L8_9ACTN</name>
<evidence type="ECO:0000313" key="1">
    <source>
        <dbReference type="EMBL" id="RZU32560.1"/>
    </source>
</evidence>
<dbReference type="RefSeq" id="WP_207225769.1">
    <property type="nucleotide sequence ID" value="NZ_POQT01000009.1"/>
</dbReference>
<protein>
    <submittedName>
        <fullName evidence="1">Uncharacterized protein</fullName>
    </submittedName>
</protein>